<dbReference type="Proteomes" id="UP000059680">
    <property type="component" value="Chromosome 10"/>
</dbReference>
<feature type="region of interest" description="Disordered" evidence="1">
    <location>
        <begin position="30"/>
        <end position="63"/>
    </location>
</feature>
<dbReference type="InParanoid" id="A0A0P0XTI4"/>
<sequence>MLRLPPPLLSTPRSLLVASPLPRTPGHYIRSLGGWGPPDLDTPMLRPPPPSPSVLRSPSVASSRSARASLVPRLHFLYRRLPSANDCLSTIGVDSLLRRRVWRWRQTSTSTSSFIVALGFHRQHQVSVLCHVCYSR</sequence>
<reference evidence="2 3" key="2">
    <citation type="journal article" date="2013" name="Plant Cell Physiol.">
        <title>Rice Annotation Project Database (RAP-DB): an integrative and interactive database for rice genomics.</title>
        <authorList>
            <person name="Sakai H."/>
            <person name="Lee S.S."/>
            <person name="Tanaka T."/>
            <person name="Numa H."/>
            <person name="Kim J."/>
            <person name="Kawahara Y."/>
            <person name="Wakimoto H."/>
            <person name="Yang C.C."/>
            <person name="Iwamoto M."/>
            <person name="Abe T."/>
            <person name="Yamada Y."/>
            <person name="Muto A."/>
            <person name="Inokuchi H."/>
            <person name="Ikemura T."/>
            <person name="Matsumoto T."/>
            <person name="Sasaki T."/>
            <person name="Itoh T."/>
        </authorList>
    </citation>
    <scope>NUCLEOTIDE SEQUENCE [LARGE SCALE GENOMIC DNA]</scope>
    <source>
        <strain evidence="3">cv. Nipponbare</strain>
    </source>
</reference>
<evidence type="ECO:0000313" key="2">
    <source>
        <dbReference type="EMBL" id="BAT10597.1"/>
    </source>
</evidence>
<accession>A0A0P0XTI4</accession>
<evidence type="ECO:0000313" key="3">
    <source>
        <dbReference type="Proteomes" id="UP000059680"/>
    </source>
</evidence>
<dbReference type="EMBL" id="AP014966">
    <property type="protein sequence ID" value="BAT10597.1"/>
    <property type="molecule type" value="Genomic_DNA"/>
</dbReference>
<gene>
    <name evidence="2" type="ordered locus">Os10g0376501</name>
    <name evidence="2" type="ORF">OSNPB_100376501</name>
</gene>
<reference evidence="3" key="1">
    <citation type="journal article" date="2005" name="Nature">
        <title>The map-based sequence of the rice genome.</title>
        <authorList>
            <consortium name="International rice genome sequencing project (IRGSP)"/>
            <person name="Matsumoto T."/>
            <person name="Wu J."/>
            <person name="Kanamori H."/>
            <person name="Katayose Y."/>
            <person name="Fujisawa M."/>
            <person name="Namiki N."/>
            <person name="Mizuno H."/>
            <person name="Yamamoto K."/>
            <person name="Antonio B.A."/>
            <person name="Baba T."/>
            <person name="Sakata K."/>
            <person name="Nagamura Y."/>
            <person name="Aoki H."/>
            <person name="Arikawa K."/>
            <person name="Arita K."/>
            <person name="Bito T."/>
            <person name="Chiden Y."/>
            <person name="Fujitsuka N."/>
            <person name="Fukunaka R."/>
            <person name="Hamada M."/>
            <person name="Harada C."/>
            <person name="Hayashi A."/>
            <person name="Hijishita S."/>
            <person name="Honda M."/>
            <person name="Hosokawa S."/>
            <person name="Ichikawa Y."/>
            <person name="Idonuma A."/>
            <person name="Iijima M."/>
            <person name="Ikeda M."/>
            <person name="Ikeno M."/>
            <person name="Ito K."/>
            <person name="Ito S."/>
            <person name="Ito T."/>
            <person name="Ito Y."/>
            <person name="Ito Y."/>
            <person name="Iwabuchi A."/>
            <person name="Kamiya K."/>
            <person name="Karasawa W."/>
            <person name="Kurita K."/>
            <person name="Katagiri S."/>
            <person name="Kikuta A."/>
            <person name="Kobayashi H."/>
            <person name="Kobayashi N."/>
            <person name="Machita K."/>
            <person name="Maehara T."/>
            <person name="Masukawa M."/>
            <person name="Mizubayashi T."/>
            <person name="Mukai Y."/>
            <person name="Nagasaki H."/>
            <person name="Nagata Y."/>
            <person name="Naito S."/>
            <person name="Nakashima M."/>
            <person name="Nakama Y."/>
            <person name="Nakamichi Y."/>
            <person name="Nakamura M."/>
            <person name="Meguro A."/>
            <person name="Negishi M."/>
            <person name="Ohta I."/>
            <person name="Ohta T."/>
            <person name="Okamoto M."/>
            <person name="Ono N."/>
            <person name="Saji S."/>
            <person name="Sakaguchi M."/>
            <person name="Sakai K."/>
            <person name="Shibata M."/>
            <person name="Shimokawa T."/>
            <person name="Song J."/>
            <person name="Takazaki Y."/>
            <person name="Terasawa K."/>
            <person name="Tsugane M."/>
            <person name="Tsuji K."/>
            <person name="Ueda S."/>
            <person name="Waki K."/>
            <person name="Yamagata H."/>
            <person name="Yamamoto M."/>
            <person name="Yamamoto S."/>
            <person name="Yamane H."/>
            <person name="Yoshiki S."/>
            <person name="Yoshihara R."/>
            <person name="Yukawa K."/>
            <person name="Zhong H."/>
            <person name="Yano M."/>
            <person name="Yuan Q."/>
            <person name="Ouyang S."/>
            <person name="Liu J."/>
            <person name="Jones K.M."/>
            <person name="Gansberger K."/>
            <person name="Moffat K."/>
            <person name="Hill J."/>
            <person name="Bera J."/>
            <person name="Fadrosh D."/>
            <person name="Jin S."/>
            <person name="Johri S."/>
            <person name="Kim M."/>
            <person name="Overton L."/>
            <person name="Reardon M."/>
            <person name="Tsitrin T."/>
            <person name="Vuong H."/>
            <person name="Weaver B."/>
            <person name="Ciecko A."/>
            <person name="Tallon L."/>
            <person name="Jackson J."/>
            <person name="Pai G."/>
            <person name="Aken S.V."/>
            <person name="Utterback T."/>
            <person name="Reidmuller S."/>
            <person name="Feldblyum T."/>
            <person name="Hsiao J."/>
            <person name="Zismann V."/>
            <person name="Iobst S."/>
            <person name="de Vazeille A.R."/>
            <person name="Buell C.R."/>
            <person name="Ying K."/>
            <person name="Li Y."/>
            <person name="Lu T."/>
            <person name="Huang Y."/>
            <person name="Zhao Q."/>
            <person name="Feng Q."/>
            <person name="Zhang L."/>
            <person name="Zhu J."/>
            <person name="Weng Q."/>
            <person name="Mu J."/>
            <person name="Lu Y."/>
            <person name="Fan D."/>
            <person name="Liu Y."/>
            <person name="Guan J."/>
            <person name="Zhang Y."/>
            <person name="Yu S."/>
            <person name="Liu X."/>
            <person name="Zhang Y."/>
            <person name="Hong G."/>
            <person name="Han B."/>
            <person name="Choisne N."/>
            <person name="Demange N."/>
            <person name="Orjeda G."/>
            <person name="Samain S."/>
            <person name="Cattolico L."/>
            <person name="Pelletier E."/>
            <person name="Couloux A."/>
            <person name="Segurens B."/>
            <person name="Wincker P."/>
            <person name="D'Hont A."/>
            <person name="Scarpelli C."/>
            <person name="Weissenbach J."/>
            <person name="Salanoubat M."/>
            <person name="Quetier F."/>
            <person name="Yu Y."/>
            <person name="Kim H.R."/>
            <person name="Rambo T."/>
            <person name="Currie J."/>
            <person name="Collura K."/>
            <person name="Luo M."/>
            <person name="Yang T."/>
            <person name="Ammiraju J.S.S."/>
            <person name="Engler F."/>
            <person name="Soderlund C."/>
            <person name="Wing R.A."/>
            <person name="Palmer L.E."/>
            <person name="de la Bastide M."/>
            <person name="Spiegel L."/>
            <person name="Nascimento L."/>
            <person name="Zutavern T."/>
            <person name="O'Shaughnessy A."/>
            <person name="Dike S."/>
            <person name="Dedhia N."/>
            <person name="Preston R."/>
            <person name="Balija V."/>
            <person name="McCombie W.R."/>
            <person name="Chow T."/>
            <person name="Chen H."/>
            <person name="Chung M."/>
            <person name="Chen C."/>
            <person name="Shaw J."/>
            <person name="Wu H."/>
            <person name="Hsiao K."/>
            <person name="Chao Y."/>
            <person name="Chu M."/>
            <person name="Cheng C."/>
            <person name="Hour A."/>
            <person name="Lee P."/>
            <person name="Lin S."/>
            <person name="Lin Y."/>
            <person name="Liou J."/>
            <person name="Liu S."/>
            <person name="Hsing Y."/>
            <person name="Raghuvanshi S."/>
            <person name="Mohanty A."/>
            <person name="Bharti A.K."/>
            <person name="Gaur A."/>
            <person name="Gupta V."/>
            <person name="Kumar D."/>
            <person name="Ravi V."/>
            <person name="Vij S."/>
            <person name="Kapur A."/>
            <person name="Khurana P."/>
            <person name="Khurana P."/>
            <person name="Khurana J.P."/>
            <person name="Tyagi A.K."/>
            <person name="Gaikwad K."/>
            <person name="Singh A."/>
            <person name="Dalal V."/>
            <person name="Srivastava S."/>
            <person name="Dixit A."/>
            <person name="Pal A.K."/>
            <person name="Ghazi I.A."/>
            <person name="Yadav M."/>
            <person name="Pandit A."/>
            <person name="Bhargava A."/>
            <person name="Sureshbabu K."/>
            <person name="Batra K."/>
            <person name="Sharma T.R."/>
            <person name="Mohapatra T."/>
            <person name="Singh N.K."/>
            <person name="Messing J."/>
            <person name="Nelson A.B."/>
            <person name="Fuks G."/>
            <person name="Kavchok S."/>
            <person name="Keizer G."/>
            <person name="Linton E."/>
            <person name="Llaca V."/>
            <person name="Song R."/>
            <person name="Tanyolac B."/>
            <person name="Young S."/>
            <person name="Ho-Il K."/>
            <person name="Hahn J.H."/>
            <person name="Sangsakoo G."/>
            <person name="Vanavichit A."/>
            <person name="de Mattos Luiz.A.T."/>
            <person name="Zimmer P.D."/>
            <person name="Malone G."/>
            <person name="Dellagostin O."/>
            <person name="de Oliveira A.C."/>
            <person name="Bevan M."/>
            <person name="Bancroft I."/>
            <person name="Minx P."/>
            <person name="Cordum H."/>
            <person name="Wilson R."/>
            <person name="Cheng Z."/>
            <person name="Jin W."/>
            <person name="Jiang J."/>
            <person name="Leong S.A."/>
            <person name="Iwama H."/>
            <person name="Gojobori T."/>
            <person name="Itoh T."/>
            <person name="Niimura Y."/>
            <person name="Fujii Y."/>
            <person name="Habara T."/>
            <person name="Sakai H."/>
            <person name="Sato Y."/>
            <person name="Wilson G."/>
            <person name="Kumar K."/>
            <person name="McCouch S."/>
            <person name="Juretic N."/>
            <person name="Hoen D."/>
            <person name="Wright S."/>
            <person name="Bruskiewich R."/>
            <person name="Bureau T."/>
            <person name="Miyao A."/>
            <person name="Hirochika H."/>
            <person name="Nishikawa T."/>
            <person name="Kadowaki K."/>
            <person name="Sugiura M."/>
            <person name="Burr B."/>
            <person name="Sasaki T."/>
        </authorList>
    </citation>
    <scope>NUCLEOTIDE SEQUENCE [LARGE SCALE GENOMIC DNA]</scope>
    <source>
        <strain evidence="3">cv. Nipponbare</strain>
    </source>
</reference>
<proteinExistence type="predicted"/>
<dbReference type="AlphaFoldDB" id="A0A0P0XTI4"/>
<dbReference type="PaxDb" id="39947-A0A0P0XTI4"/>
<feature type="compositionally biased region" description="Low complexity" evidence="1">
    <location>
        <begin position="53"/>
        <end position="63"/>
    </location>
</feature>
<reference evidence="2 3" key="3">
    <citation type="journal article" date="2013" name="Rice">
        <title>Improvement of the Oryza sativa Nipponbare reference genome using next generation sequence and optical map data.</title>
        <authorList>
            <person name="Kawahara Y."/>
            <person name="de la Bastide M."/>
            <person name="Hamilton J.P."/>
            <person name="Kanamori H."/>
            <person name="McCombie W.R."/>
            <person name="Ouyang S."/>
            <person name="Schwartz D.C."/>
            <person name="Tanaka T."/>
            <person name="Wu J."/>
            <person name="Zhou S."/>
            <person name="Childs K.L."/>
            <person name="Davidson R.M."/>
            <person name="Lin H."/>
            <person name="Quesada-Ocampo L."/>
            <person name="Vaillancourt B."/>
            <person name="Sakai H."/>
            <person name="Lee S.S."/>
            <person name="Kim J."/>
            <person name="Numa H."/>
            <person name="Itoh T."/>
            <person name="Buell C.R."/>
            <person name="Matsumoto T."/>
        </authorList>
    </citation>
    <scope>NUCLEOTIDE SEQUENCE [LARGE SCALE GENOMIC DNA]</scope>
    <source>
        <strain evidence="3">cv. Nipponbare</strain>
    </source>
</reference>
<evidence type="ECO:0000256" key="1">
    <source>
        <dbReference type="SAM" id="MobiDB-lite"/>
    </source>
</evidence>
<keyword evidence="3" id="KW-1185">Reference proteome</keyword>
<name>A0A0P0XTI4_ORYSJ</name>
<organism evidence="2 3">
    <name type="scientific">Oryza sativa subsp. japonica</name>
    <name type="common">Rice</name>
    <dbReference type="NCBI Taxonomy" id="39947"/>
    <lineage>
        <taxon>Eukaryota</taxon>
        <taxon>Viridiplantae</taxon>
        <taxon>Streptophyta</taxon>
        <taxon>Embryophyta</taxon>
        <taxon>Tracheophyta</taxon>
        <taxon>Spermatophyta</taxon>
        <taxon>Magnoliopsida</taxon>
        <taxon>Liliopsida</taxon>
        <taxon>Poales</taxon>
        <taxon>Poaceae</taxon>
        <taxon>BOP clade</taxon>
        <taxon>Oryzoideae</taxon>
        <taxon>Oryzeae</taxon>
        <taxon>Oryzinae</taxon>
        <taxon>Oryza</taxon>
        <taxon>Oryza sativa</taxon>
    </lineage>
</organism>
<protein>
    <submittedName>
        <fullName evidence="2">Os10g0376501 protein</fullName>
    </submittedName>
</protein>